<dbReference type="AlphaFoldDB" id="A0A0F6WQF1"/>
<dbReference type="Proteomes" id="UP000034037">
    <property type="component" value="Chromosome"/>
</dbReference>
<proteinExistence type="predicted"/>
<accession>A0A0F6WQF1</accession>
<protein>
    <submittedName>
        <fullName evidence="1">Uncharacterized protein</fullName>
    </submittedName>
</protein>
<reference evidence="1 2" key="1">
    <citation type="submission" date="2015-04" db="EMBL/GenBank/DDBJ databases">
        <title>Complete Genome Sequence of Brevibacterium flavum ATCC 15168.</title>
        <authorList>
            <person name="Ahn J."/>
            <person name="Park G."/>
            <person name="Jeon W."/>
            <person name="Jang Y."/>
            <person name="Jang M."/>
            <person name="Lee H."/>
            <person name="Lee H."/>
        </authorList>
    </citation>
    <scope>NUCLEOTIDE SEQUENCE [LARGE SCALE GENOMIC DNA]</scope>
    <source>
        <strain evidence="1 2">ATCC 15168</strain>
    </source>
</reference>
<dbReference type="EMBL" id="CP011309">
    <property type="protein sequence ID" value="AKF27338.1"/>
    <property type="molecule type" value="Genomic_DNA"/>
</dbReference>
<name>A0A0F6WQF1_9CORY</name>
<evidence type="ECO:0000313" key="2">
    <source>
        <dbReference type="Proteomes" id="UP000034037"/>
    </source>
</evidence>
<gene>
    <name evidence="1" type="ORF">YH66_07135</name>
</gene>
<dbReference type="HOGENOM" id="CLU_2749854_0_0_11"/>
<sequence length="70" mass="8146">MAFSMTKWDEGIGPFFSLNLRIGMTNYDPTVIVVQAWNRPNFVDIALYCNSIHGLRRDYFIRLNSRGDCK</sequence>
<evidence type="ECO:0000313" key="1">
    <source>
        <dbReference type="EMBL" id="AKF27338.1"/>
    </source>
</evidence>
<organism evidence="1 2">
    <name type="scientific">[Brevibacterium] flavum</name>
    <dbReference type="NCBI Taxonomy" id="92706"/>
    <lineage>
        <taxon>Bacteria</taxon>
        <taxon>Bacillati</taxon>
        <taxon>Actinomycetota</taxon>
        <taxon>Actinomycetes</taxon>
        <taxon>Mycobacteriales</taxon>
        <taxon>Corynebacteriaceae</taxon>
        <taxon>Corynebacterium</taxon>
    </lineage>
</organism>
<keyword evidence="2" id="KW-1185">Reference proteome</keyword>